<dbReference type="PANTHER" id="PTHR31225">
    <property type="entry name" value="OS04G0344100 PROTEIN-RELATED"/>
    <property type="match status" value="1"/>
</dbReference>
<evidence type="ECO:0000313" key="6">
    <source>
        <dbReference type="Proteomes" id="UP001396334"/>
    </source>
</evidence>
<organism evidence="5 6">
    <name type="scientific">Hibiscus sabdariffa</name>
    <name type="common">roselle</name>
    <dbReference type="NCBI Taxonomy" id="183260"/>
    <lineage>
        <taxon>Eukaryota</taxon>
        <taxon>Viridiplantae</taxon>
        <taxon>Streptophyta</taxon>
        <taxon>Embryophyta</taxon>
        <taxon>Tracheophyta</taxon>
        <taxon>Spermatophyta</taxon>
        <taxon>Magnoliopsida</taxon>
        <taxon>eudicotyledons</taxon>
        <taxon>Gunneridae</taxon>
        <taxon>Pentapetalae</taxon>
        <taxon>rosids</taxon>
        <taxon>malvids</taxon>
        <taxon>Malvales</taxon>
        <taxon>Malvaceae</taxon>
        <taxon>Malvoideae</taxon>
        <taxon>Hibiscus</taxon>
    </lineage>
</organism>
<protein>
    <recommendedName>
        <fullName evidence="4">Terpene synthase N-terminal domain-containing protein</fullName>
    </recommendedName>
</protein>
<dbReference type="EMBL" id="JBBPBN010000011">
    <property type="protein sequence ID" value="KAK9029434.1"/>
    <property type="molecule type" value="Genomic_DNA"/>
</dbReference>
<dbReference type="Pfam" id="PF01397">
    <property type="entry name" value="Terpene_synth"/>
    <property type="match status" value="1"/>
</dbReference>
<comment type="caution">
    <text evidence="5">The sequence shown here is derived from an EMBL/GenBank/DDBJ whole genome shotgun (WGS) entry which is preliminary data.</text>
</comment>
<dbReference type="Proteomes" id="UP001396334">
    <property type="component" value="Unassembled WGS sequence"/>
</dbReference>
<reference evidence="5 6" key="1">
    <citation type="journal article" date="2024" name="G3 (Bethesda)">
        <title>Genome assembly of Hibiscus sabdariffa L. provides insights into metabolisms of medicinal natural products.</title>
        <authorList>
            <person name="Kim T."/>
        </authorList>
    </citation>
    <scope>NUCLEOTIDE SEQUENCE [LARGE SCALE GENOMIC DNA]</scope>
    <source>
        <strain evidence="5">TK-2024</strain>
        <tissue evidence="5">Old leaves</tissue>
    </source>
</reference>
<accession>A0ABR2SWU4</accession>
<evidence type="ECO:0000256" key="2">
    <source>
        <dbReference type="ARBA" id="ARBA00023239"/>
    </source>
</evidence>
<name>A0ABR2SWU4_9ROSI</name>
<keyword evidence="1" id="KW-0460">Magnesium</keyword>
<evidence type="ECO:0000256" key="1">
    <source>
        <dbReference type="ARBA" id="ARBA00022842"/>
    </source>
</evidence>
<dbReference type="SUPFAM" id="SSF48239">
    <property type="entry name" value="Terpenoid cyclases/Protein prenyltransferases"/>
    <property type="match status" value="1"/>
</dbReference>
<sequence length="170" mass="19211">MALTAAAVHSYVFMTRISRPMVSRGNACFASTNTSSVQSTQPPSIAATHHLNHTARPLENFSPDIWGDRFAALPFTNSELEWYSRKVEDLKVMVKDMLMNSVDDPIENILLINSACRLGVSYHFETEIEEQLSHLYIALDQLMDYGYDLHVVAVIFQVFRSYGYKIPCGT</sequence>
<gene>
    <name evidence="5" type="ORF">V6N11_026551</name>
</gene>
<dbReference type="InterPro" id="IPR008949">
    <property type="entry name" value="Isoprenoid_synthase_dom_sf"/>
</dbReference>
<keyword evidence="2" id="KW-0456">Lyase</keyword>
<dbReference type="InterPro" id="IPR008930">
    <property type="entry name" value="Terpenoid_cyclase/PrenylTrfase"/>
</dbReference>
<dbReference type="Gene3D" id="1.50.10.130">
    <property type="entry name" value="Terpene synthase, N-terminal domain"/>
    <property type="match status" value="1"/>
</dbReference>
<dbReference type="InterPro" id="IPR001906">
    <property type="entry name" value="Terpene_synth_N"/>
</dbReference>
<evidence type="ECO:0000313" key="5">
    <source>
        <dbReference type="EMBL" id="KAK9029434.1"/>
    </source>
</evidence>
<dbReference type="InterPro" id="IPR036965">
    <property type="entry name" value="Terpene_synth_N_sf"/>
</dbReference>
<comment type="similarity">
    <text evidence="3">Belongs to the terpene synthase family. Tpsa subfamily.</text>
</comment>
<keyword evidence="6" id="KW-1185">Reference proteome</keyword>
<dbReference type="Gene3D" id="1.10.600.10">
    <property type="entry name" value="Farnesyl Diphosphate Synthase"/>
    <property type="match status" value="1"/>
</dbReference>
<feature type="domain" description="Terpene synthase N-terminal" evidence="4">
    <location>
        <begin position="65"/>
        <end position="168"/>
    </location>
</feature>
<dbReference type="InterPro" id="IPR050148">
    <property type="entry name" value="Terpene_synthase-like"/>
</dbReference>
<evidence type="ECO:0000259" key="4">
    <source>
        <dbReference type="Pfam" id="PF01397"/>
    </source>
</evidence>
<dbReference type="PANTHER" id="PTHR31225:SF93">
    <property type="entry name" value="ALPHA-HUMULENE_(-)-(E)-BETA-CARYOPHYLLENE SYNTHASE"/>
    <property type="match status" value="1"/>
</dbReference>
<evidence type="ECO:0000256" key="3">
    <source>
        <dbReference type="ARBA" id="ARBA00038405"/>
    </source>
</evidence>
<proteinExistence type="inferred from homology"/>